<dbReference type="GO" id="GO:0051607">
    <property type="term" value="P:defense response to virus"/>
    <property type="evidence" value="ECO:0007669"/>
    <property type="project" value="UniProtKB-ARBA"/>
</dbReference>
<dbReference type="InterPro" id="IPR044974">
    <property type="entry name" value="Disease_R_plants"/>
</dbReference>
<dbReference type="PANTHER" id="PTHR23155:SF1152">
    <property type="entry name" value="AAA+ ATPASE DOMAIN-CONTAINING PROTEIN"/>
    <property type="match status" value="1"/>
</dbReference>
<evidence type="ECO:0000313" key="14">
    <source>
        <dbReference type="EMBL" id="KAL3507265.1"/>
    </source>
</evidence>
<evidence type="ECO:0000256" key="1">
    <source>
        <dbReference type="ARBA" id="ARBA00002074"/>
    </source>
</evidence>
<dbReference type="Gene3D" id="1.10.8.430">
    <property type="entry name" value="Helical domain of apoptotic protease-activating factors"/>
    <property type="match status" value="1"/>
</dbReference>
<dbReference type="GO" id="GO:0005524">
    <property type="term" value="F:ATP binding"/>
    <property type="evidence" value="ECO:0007669"/>
    <property type="project" value="UniProtKB-KW"/>
</dbReference>
<evidence type="ECO:0000256" key="10">
    <source>
        <dbReference type="ARBA" id="ARBA00022840"/>
    </source>
</evidence>
<dbReference type="PRINTS" id="PR00364">
    <property type="entry name" value="DISEASERSIST"/>
</dbReference>
<protein>
    <recommendedName>
        <fullName evidence="16">Late blight resistance protein homolog R1A-3</fullName>
    </recommendedName>
</protein>
<dbReference type="AlphaFoldDB" id="A0ABD2YMW0"/>
<dbReference type="FunFam" id="1.10.10.10:FF:000322">
    <property type="entry name" value="Probable disease resistance protein At1g63360"/>
    <property type="match status" value="1"/>
</dbReference>
<dbReference type="InterPro" id="IPR058922">
    <property type="entry name" value="WHD_DRP"/>
</dbReference>
<evidence type="ECO:0000256" key="4">
    <source>
        <dbReference type="ARBA" id="ARBA00022490"/>
    </source>
</evidence>
<keyword evidence="6" id="KW-0381">Hypersensitive response</keyword>
<dbReference type="InterPro" id="IPR042197">
    <property type="entry name" value="Apaf_helical"/>
</dbReference>
<evidence type="ECO:0000259" key="12">
    <source>
        <dbReference type="Pfam" id="PF23559"/>
    </source>
</evidence>
<dbReference type="Gene3D" id="1.10.10.10">
    <property type="entry name" value="Winged helix-like DNA-binding domain superfamily/Winged helix DNA-binding domain"/>
    <property type="match status" value="1"/>
</dbReference>
<dbReference type="CDD" id="cd14798">
    <property type="entry name" value="RX-CC_like"/>
    <property type="match status" value="1"/>
</dbReference>
<keyword evidence="8" id="KW-0547">Nucleotide-binding</keyword>
<keyword evidence="10" id="KW-0067">ATP-binding</keyword>
<evidence type="ECO:0000256" key="8">
    <source>
        <dbReference type="ARBA" id="ARBA00022741"/>
    </source>
</evidence>
<accession>A0ABD2YMW0</accession>
<dbReference type="Gene3D" id="3.80.10.10">
    <property type="entry name" value="Ribonuclease Inhibitor"/>
    <property type="match status" value="1"/>
</dbReference>
<evidence type="ECO:0000256" key="7">
    <source>
        <dbReference type="ARBA" id="ARBA00022737"/>
    </source>
</evidence>
<evidence type="ECO:0000256" key="9">
    <source>
        <dbReference type="ARBA" id="ARBA00022821"/>
    </source>
</evidence>
<comment type="subcellular location">
    <subcellularLocation>
        <location evidence="2">Cytoplasm</location>
    </subcellularLocation>
</comment>
<dbReference type="GO" id="GO:0005737">
    <property type="term" value="C:cytoplasm"/>
    <property type="evidence" value="ECO:0007669"/>
    <property type="project" value="UniProtKB-SubCell"/>
</dbReference>
<comment type="similarity">
    <text evidence="3">Belongs to the disease resistance NB-LRR family.</text>
</comment>
<dbReference type="Gene3D" id="3.40.50.300">
    <property type="entry name" value="P-loop containing nucleotide triphosphate hydrolases"/>
    <property type="match status" value="1"/>
</dbReference>
<dbReference type="InterPro" id="IPR055414">
    <property type="entry name" value="LRR_R13L4/SHOC2-like"/>
</dbReference>
<comment type="caution">
    <text evidence="14">The sequence shown here is derived from an EMBL/GenBank/DDBJ whole genome shotgun (WGS) entry which is preliminary data.</text>
</comment>
<dbReference type="Pfam" id="PF23559">
    <property type="entry name" value="WHD_DRP"/>
    <property type="match status" value="1"/>
</dbReference>
<evidence type="ECO:0000256" key="5">
    <source>
        <dbReference type="ARBA" id="ARBA00022614"/>
    </source>
</evidence>
<dbReference type="InterPro" id="IPR038005">
    <property type="entry name" value="RX-like_CC"/>
</dbReference>
<dbReference type="FunFam" id="3.40.50.300:FF:001091">
    <property type="entry name" value="Probable disease resistance protein At1g61300"/>
    <property type="match status" value="1"/>
</dbReference>
<dbReference type="InterPro" id="IPR032675">
    <property type="entry name" value="LRR_dom_sf"/>
</dbReference>
<dbReference type="Pfam" id="PF23598">
    <property type="entry name" value="LRR_14"/>
    <property type="match status" value="1"/>
</dbReference>
<sequence>MAVHTCSYWFNYKTDRIQVAKTVLTEFVVVRDLYCEIDPTNPIFMDIHLKTLTHVYKFNPEVTRHNFCHYLLGRSWRPQTEFEVELKSLINLFVYNGLEGADKDSCCEDVKCFLAEINVVLVEAACLCEAVRKGHEINCPPSCELLTKICLLKAEHFLKKLLHDANDTSFSFIFKSYHIGELNDILNNLRRFSEDLPHEKMKYRKQRLALIEQVAEQVASLCQAFEAWKITEYMVKNSLLQLLLKIVISKAESFLMELLSKNNATFMDYGKDHIQLLIEQLNFFTLILTNQLIEGRKDGDMILAEIEAFARWVTCFSSSLGIKKKAIVSFSELLDKAKRTKAKLKEIGPQFPLSNFPKTYKVGFIDFLSRNLRELLEYDYELIAPVKHHIEEIQLHLKSLSAFFMRVSELYFDEHPQLNDLGDHIIDVAYKLEYVIHLIEVDAHWQNYFWFYYLLDELRLVDTQASRIRETISDAKVENATLVSCYMKSQDRRPAINEMVVNLSHEEEVIIDKLTRGSSQRSIVSIVGIPGIGKTTLARKMYNNQNIIYHFHCRAWCTVSQVYDKRELLLEILSDIHGLSDEIYQMSREDLESILHQCLLKNKYLIVMDDIWNVEAWNDFKNSFPDNVNGSRILITSRLRDVAIQIEPDSDPHFLRPFSDYESWKLLDEKIFHGEGCPKELLLVGKQIAQQCQGLPLSVVVIAGLLGRTEKRKEWWEKIAEILSFEMMADPEVQCMKILELSYRHLPGHLKACFLHLAVFVEDRDIPVSKLIGFWLAEGLIQRDHSNSLEDVAQDYLMDLINRSLVTISKRRSNGKVKACRLHDRLRDLCVSKAKEENFLQFVTRFDEPYASFPSSNYGFDLYFDHHLQPVIYEAYRLSILLNRNHFVESRPFGLGTRSLIFFASADSEPRCPYDISFICHNFKFLRVLDFECINMGISFPVEIGLLVGLRYLAVSGYVRSIPQSIANLRNLETFIIKGLRGKVVLPDTVWHMKKLRHLHVNNHAAFNLDDEVLGYFQLENLLSLSCLSLSCGENSEKIIKRFPNLCKLRCMFFESRDSSKNCNQLPRLDFLIYLESLTIFYYGKALNTSKFILPLNLKKLTLSNFRLPWNHISAIGRLPNLQVLKLVSGAFEGRIWDTREEGFRELVFLKLDTLNITQWNAGLDHLPKLQHLVIKNCKDLEKIPYDFVDITTLRTIEVLWCGESAKESAKEIGDATGKIKVLISS</sequence>
<keyword evidence="7" id="KW-0677">Repeat</keyword>
<proteinExistence type="inferred from homology"/>
<feature type="domain" description="NB-ARC" evidence="11">
    <location>
        <begin position="508"/>
        <end position="675"/>
    </location>
</feature>
<dbReference type="InterPro" id="IPR002182">
    <property type="entry name" value="NB-ARC"/>
</dbReference>
<evidence type="ECO:0000259" key="11">
    <source>
        <dbReference type="Pfam" id="PF00931"/>
    </source>
</evidence>
<name>A0ABD2YMW0_9GENT</name>
<dbReference type="EMBL" id="JBJUIK010000013">
    <property type="protein sequence ID" value="KAL3507265.1"/>
    <property type="molecule type" value="Genomic_DNA"/>
</dbReference>
<reference evidence="14 15" key="1">
    <citation type="submission" date="2024-11" db="EMBL/GenBank/DDBJ databases">
        <title>A near-complete genome assembly of Cinchona calisaya.</title>
        <authorList>
            <person name="Lian D.C."/>
            <person name="Zhao X.W."/>
            <person name="Wei L."/>
        </authorList>
    </citation>
    <scope>NUCLEOTIDE SEQUENCE [LARGE SCALE GENOMIC DNA]</scope>
    <source>
        <tissue evidence="14">Nenye</tissue>
    </source>
</reference>
<evidence type="ECO:0000256" key="2">
    <source>
        <dbReference type="ARBA" id="ARBA00004496"/>
    </source>
</evidence>
<dbReference type="SUPFAM" id="SSF52540">
    <property type="entry name" value="P-loop containing nucleoside triphosphate hydrolases"/>
    <property type="match status" value="1"/>
</dbReference>
<feature type="domain" description="Disease resistance R13L4/SHOC-2-like LRR" evidence="13">
    <location>
        <begin position="918"/>
        <end position="1106"/>
    </location>
</feature>
<keyword evidence="9" id="KW-0611">Plant defense</keyword>
<feature type="domain" description="Disease resistance protein winged helix" evidence="12">
    <location>
        <begin position="759"/>
        <end position="830"/>
    </location>
</feature>
<evidence type="ECO:0000256" key="6">
    <source>
        <dbReference type="ARBA" id="ARBA00022667"/>
    </source>
</evidence>
<keyword evidence="15" id="KW-1185">Reference proteome</keyword>
<evidence type="ECO:0000259" key="13">
    <source>
        <dbReference type="Pfam" id="PF23598"/>
    </source>
</evidence>
<dbReference type="PANTHER" id="PTHR23155">
    <property type="entry name" value="DISEASE RESISTANCE PROTEIN RP"/>
    <property type="match status" value="1"/>
</dbReference>
<keyword evidence="5" id="KW-0433">Leucine-rich repeat</keyword>
<evidence type="ECO:0000313" key="15">
    <source>
        <dbReference type="Proteomes" id="UP001630127"/>
    </source>
</evidence>
<gene>
    <name evidence="14" type="ORF">ACH5RR_032647</name>
</gene>
<evidence type="ECO:0000256" key="3">
    <source>
        <dbReference type="ARBA" id="ARBA00008894"/>
    </source>
</evidence>
<dbReference type="Pfam" id="PF00931">
    <property type="entry name" value="NB-ARC"/>
    <property type="match status" value="1"/>
</dbReference>
<dbReference type="Proteomes" id="UP001630127">
    <property type="component" value="Unassembled WGS sequence"/>
</dbReference>
<evidence type="ECO:0008006" key="16">
    <source>
        <dbReference type="Google" id="ProtNLM"/>
    </source>
</evidence>
<dbReference type="GO" id="GO:0009626">
    <property type="term" value="P:plant-type hypersensitive response"/>
    <property type="evidence" value="ECO:0007669"/>
    <property type="project" value="UniProtKB-KW"/>
</dbReference>
<dbReference type="SUPFAM" id="SSF52058">
    <property type="entry name" value="L domain-like"/>
    <property type="match status" value="1"/>
</dbReference>
<dbReference type="InterPro" id="IPR027417">
    <property type="entry name" value="P-loop_NTPase"/>
</dbReference>
<comment type="function">
    <text evidence="1">Confers resistance to late blight (Phytophthora infestans) races carrying the avirulence gene Avr1. Resistance proteins guard the plant against pathogens that contain an appropriate avirulence protein via an indirect interaction with this avirulence protein. That triggers a defense system including the hypersensitive response, which restricts the pathogen growth.</text>
</comment>
<dbReference type="InterPro" id="IPR036388">
    <property type="entry name" value="WH-like_DNA-bd_sf"/>
</dbReference>
<keyword evidence="4" id="KW-0963">Cytoplasm</keyword>
<organism evidence="14 15">
    <name type="scientific">Cinchona calisaya</name>
    <dbReference type="NCBI Taxonomy" id="153742"/>
    <lineage>
        <taxon>Eukaryota</taxon>
        <taxon>Viridiplantae</taxon>
        <taxon>Streptophyta</taxon>
        <taxon>Embryophyta</taxon>
        <taxon>Tracheophyta</taxon>
        <taxon>Spermatophyta</taxon>
        <taxon>Magnoliopsida</taxon>
        <taxon>eudicotyledons</taxon>
        <taxon>Gunneridae</taxon>
        <taxon>Pentapetalae</taxon>
        <taxon>asterids</taxon>
        <taxon>lamiids</taxon>
        <taxon>Gentianales</taxon>
        <taxon>Rubiaceae</taxon>
        <taxon>Cinchonoideae</taxon>
        <taxon>Cinchoneae</taxon>
        <taxon>Cinchona</taxon>
    </lineage>
</organism>